<feature type="binding site" evidence="6">
    <location>
        <position position="231"/>
    </location>
    <ligand>
        <name>(6S)-NADPHX</name>
        <dbReference type="ChEBI" id="CHEBI:64076"/>
    </ligand>
</feature>
<proteinExistence type="inferred from homology"/>
<feature type="binding site" evidence="6">
    <location>
        <begin position="201"/>
        <end position="205"/>
    </location>
    <ligand>
        <name>AMP</name>
        <dbReference type="ChEBI" id="CHEBI:456215"/>
    </ligand>
</feature>
<evidence type="ECO:0000313" key="9">
    <source>
        <dbReference type="EMBL" id="RZT62843.1"/>
    </source>
</evidence>
<dbReference type="CDD" id="cd01171">
    <property type="entry name" value="YXKO-related"/>
    <property type="match status" value="1"/>
</dbReference>
<organism evidence="9 10">
    <name type="scientific">Leucobacter luti</name>
    <dbReference type="NCBI Taxonomy" id="340320"/>
    <lineage>
        <taxon>Bacteria</taxon>
        <taxon>Bacillati</taxon>
        <taxon>Actinomycetota</taxon>
        <taxon>Actinomycetes</taxon>
        <taxon>Micrococcales</taxon>
        <taxon>Microbacteriaceae</taxon>
        <taxon>Leucobacter</taxon>
    </lineage>
</organism>
<comment type="function">
    <text evidence="6">Catalyzes the dehydration of the S-form of NAD(P)HX at the expense of ADP, which is converted to AMP. Together with NAD(P)HX epimerase, which catalyzes the epimerization of the S- and R-forms, the enzyme allows the repair of both epimers of NAD(P)HX, a damaged form of NAD(P)H that is a result of enzymatic or heat-dependent hydration.</text>
</comment>
<evidence type="ECO:0000256" key="4">
    <source>
        <dbReference type="ARBA" id="ARBA00023027"/>
    </source>
</evidence>
<dbReference type="Gene3D" id="3.40.1190.20">
    <property type="match status" value="1"/>
</dbReference>
<accession>A0A4Q7TQM1</accession>
<evidence type="ECO:0000313" key="10">
    <source>
        <dbReference type="Proteomes" id="UP000291832"/>
    </source>
</evidence>
<name>A0A4Q7TQM1_9MICO</name>
<feature type="binding site" evidence="6">
    <location>
        <position position="230"/>
    </location>
    <ligand>
        <name>AMP</name>
        <dbReference type="ChEBI" id="CHEBI:456215"/>
    </ligand>
</feature>
<evidence type="ECO:0000256" key="1">
    <source>
        <dbReference type="ARBA" id="ARBA00022741"/>
    </source>
</evidence>
<dbReference type="InterPro" id="IPR029056">
    <property type="entry name" value="Ribokinase-like"/>
</dbReference>
<dbReference type="Pfam" id="PF01256">
    <property type="entry name" value="Carb_kinase"/>
    <property type="match status" value="1"/>
</dbReference>
<comment type="caution">
    <text evidence="9">The sequence shown here is derived from an EMBL/GenBank/DDBJ whole genome shotgun (WGS) entry which is preliminary data.</text>
</comment>
<sequence>MSARWPERAAAGWLRPPGPADTKYRRGVLGARTGSAQYPGAAVLTVSAAWRVGTGLVRYVPPVHDQAPDYGLPAPAAAVLAARPETVFGEHPGRPCDAWLLGSGTDPAVRSTEETARLRELLRGPAPVVIDAGALELLLDGPAAARLPRIITPHAGEFARLWSGAGLGPLPEALHEPFETVQRGAAALRLAAALGVTVLLKGAISISASPGGRALHTGPATSRLASAGTGDVLAGILGGLVAQHAARMRSAPELLCELGATAALLHDRAARAAATAGGTPPARGDAALGDAAREHEHEHEHEHEQPILALDVARAIPQAVVAVAAEAQGPRDAAAAP</sequence>
<feature type="region of interest" description="Disordered" evidence="7">
    <location>
        <begin position="273"/>
        <end position="305"/>
    </location>
</feature>
<protein>
    <recommendedName>
        <fullName evidence="6">ADP-dependent (S)-NAD(P)H-hydrate dehydratase</fullName>
        <ecNumber evidence="6">4.2.1.136</ecNumber>
    </recommendedName>
    <alternativeName>
        <fullName evidence="6">ADP-dependent NAD(P)HX dehydratase</fullName>
    </alternativeName>
</protein>
<dbReference type="EC" id="4.2.1.136" evidence="6"/>
<feature type="binding site" evidence="6">
    <location>
        <position position="104"/>
    </location>
    <ligand>
        <name>(6S)-NADPHX</name>
        <dbReference type="ChEBI" id="CHEBI:64076"/>
    </ligand>
</feature>
<keyword evidence="3 6" id="KW-0521">NADP</keyword>
<feature type="binding site" evidence="6">
    <location>
        <position position="41"/>
    </location>
    <ligand>
        <name>(6S)-NADPHX</name>
        <dbReference type="ChEBI" id="CHEBI:64076"/>
    </ligand>
</feature>
<evidence type="ECO:0000259" key="8">
    <source>
        <dbReference type="PROSITE" id="PS51383"/>
    </source>
</evidence>
<dbReference type="PROSITE" id="PS51383">
    <property type="entry name" value="YJEF_C_3"/>
    <property type="match status" value="1"/>
</dbReference>
<dbReference type="OrthoDB" id="9806925at2"/>
<keyword evidence="5 6" id="KW-0456">Lyase</keyword>
<dbReference type="PANTHER" id="PTHR12592">
    <property type="entry name" value="ATP-DEPENDENT (S)-NAD(P)H-HYDRATE DEHYDRATASE FAMILY MEMBER"/>
    <property type="match status" value="1"/>
</dbReference>
<comment type="similarity">
    <text evidence="6">Belongs to the NnrD/CARKD family.</text>
</comment>
<dbReference type="SUPFAM" id="SSF53613">
    <property type="entry name" value="Ribokinase-like"/>
    <property type="match status" value="1"/>
</dbReference>
<feature type="compositionally biased region" description="Basic and acidic residues" evidence="7">
    <location>
        <begin position="291"/>
        <end position="305"/>
    </location>
</feature>
<evidence type="ECO:0000256" key="5">
    <source>
        <dbReference type="ARBA" id="ARBA00023239"/>
    </source>
</evidence>
<feature type="domain" description="YjeF C-terminal" evidence="8">
    <location>
        <begin position="6"/>
        <end position="323"/>
    </location>
</feature>
<dbReference type="PROSITE" id="PS01050">
    <property type="entry name" value="YJEF_C_2"/>
    <property type="match status" value="1"/>
</dbReference>
<gene>
    <name evidence="6" type="primary">nnrD</name>
    <name evidence="9" type="ORF">EV139_2549</name>
</gene>
<dbReference type="RefSeq" id="WP_130454711.1">
    <property type="nucleotide sequence ID" value="NZ_QYAG01000002.1"/>
</dbReference>
<dbReference type="AlphaFoldDB" id="A0A4Q7TQM1"/>
<evidence type="ECO:0000256" key="7">
    <source>
        <dbReference type="SAM" id="MobiDB-lite"/>
    </source>
</evidence>
<feature type="binding site" evidence="6">
    <location>
        <position position="154"/>
    </location>
    <ligand>
        <name>(6S)-NADPHX</name>
        <dbReference type="ChEBI" id="CHEBI:64076"/>
    </ligand>
</feature>
<dbReference type="InterPro" id="IPR000631">
    <property type="entry name" value="CARKD"/>
</dbReference>
<keyword evidence="1 6" id="KW-0547">Nucleotide-binding</keyword>
<dbReference type="GO" id="GO:0052856">
    <property type="term" value="F:NAD(P)HX epimerase activity"/>
    <property type="evidence" value="ECO:0007669"/>
    <property type="project" value="TreeGrafter"/>
</dbReference>
<dbReference type="GO" id="GO:0046496">
    <property type="term" value="P:nicotinamide nucleotide metabolic process"/>
    <property type="evidence" value="ECO:0007669"/>
    <property type="project" value="UniProtKB-UniRule"/>
</dbReference>
<evidence type="ECO:0000256" key="2">
    <source>
        <dbReference type="ARBA" id="ARBA00022840"/>
    </source>
</evidence>
<dbReference type="GO" id="GO:0110051">
    <property type="term" value="P:metabolite repair"/>
    <property type="evidence" value="ECO:0007669"/>
    <property type="project" value="TreeGrafter"/>
</dbReference>
<dbReference type="EMBL" id="SHKI01000006">
    <property type="protein sequence ID" value="RZT62843.1"/>
    <property type="molecule type" value="Genomic_DNA"/>
</dbReference>
<dbReference type="HAMAP" id="MF_01965">
    <property type="entry name" value="NADHX_dehydratase"/>
    <property type="match status" value="1"/>
</dbReference>
<comment type="cofactor">
    <cofactor evidence="6">
        <name>Mg(2+)</name>
        <dbReference type="ChEBI" id="CHEBI:18420"/>
    </cofactor>
</comment>
<keyword evidence="2 6" id="KW-0067">ATP-binding</keyword>
<evidence type="ECO:0000256" key="3">
    <source>
        <dbReference type="ARBA" id="ARBA00022857"/>
    </source>
</evidence>
<dbReference type="Proteomes" id="UP000291832">
    <property type="component" value="Unassembled WGS sequence"/>
</dbReference>
<dbReference type="GO" id="GO:0005524">
    <property type="term" value="F:ATP binding"/>
    <property type="evidence" value="ECO:0007669"/>
    <property type="project" value="UniProtKB-KW"/>
</dbReference>
<keyword evidence="4 6" id="KW-0520">NAD</keyword>
<evidence type="ECO:0000256" key="6">
    <source>
        <dbReference type="HAMAP-Rule" id="MF_01965"/>
    </source>
</evidence>
<dbReference type="InterPro" id="IPR017953">
    <property type="entry name" value="Carbohydrate_kinase_pred_CS"/>
</dbReference>
<comment type="catalytic activity">
    <reaction evidence="6">
        <text>(6S)-NADHX + ADP = AMP + phosphate + NADH + H(+)</text>
        <dbReference type="Rhea" id="RHEA:32223"/>
        <dbReference type="ChEBI" id="CHEBI:15378"/>
        <dbReference type="ChEBI" id="CHEBI:43474"/>
        <dbReference type="ChEBI" id="CHEBI:57945"/>
        <dbReference type="ChEBI" id="CHEBI:64074"/>
        <dbReference type="ChEBI" id="CHEBI:456215"/>
        <dbReference type="ChEBI" id="CHEBI:456216"/>
        <dbReference type="EC" id="4.2.1.136"/>
    </reaction>
</comment>
<comment type="subunit">
    <text evidence="6">Homotetramer.</text>
</comment>
<dbReference type="GO" id="GO:0052855">
    <property type="term" value="F:ADP-dependent NAD(P)H-hydrate dehydratase activity"/>
    <property type="evidence" value="ECO:0007669"/>
    <property type="project" value="UniProtKB-UniRule"/>
</dbReference>
<comment type="catalytic activity">
    <reaction evidence="6">
        <text>(6S)-NADPHX + ADP = AMP + phosphate + NADPH + H(+)</text>
        <dbReference type="Rhea" id="RHEA:32235"/>
        <dbReference type="ChEBI" id="CHEBI:15378"/>
        <dbReference type="ChEBI" id="CHEBI:43474"/>
        <dbReference type="ChEBI" id="CHEBI:57783"/>
        <dbReference type="ChEBI" id="CHEBI:64076"/>
        <dbReference type="ChEBI" id="CHEBI:456215"/>
        <dbReference type="ChEBI" id="CHEBI:456216"/>
        <dbReference type="EC" id="4.2.1.136"/>
    </reaction>
</comment>
<feature type="compositionally biased region" description="Low complexity" evidence="7">
    <location>
        <begin position="273"/>
        <end position="290"/>
    </location>
</feature>
<dbReference type="PANTHER" id="PTHR12592:SF0">
    <property type="entry name" value="ATP-DEPENDENT (S)-NAD(P)H-HYDRATE DEHYDRATASE"/>
    <property type="match status" value="1"/>
</dbReference>
<reference evidence="9 10" key="1">
    <citation type="journal article" date="2015" name="Stand. Genomic Sci.">
        <title>Genomic Encyclopedia of Bacterial and Archaeal Type Strains, Phase III: the genomes of soil and plant-associated and newly described type strains.</title>
        <authorList>
            <person name="Whitman W.B."/>
            <person name="Woyke T."/>
            <person name="Klenk H.P."/>
            <person name="Zhou Y."/>
            <person name="Lilburn T.G."/>
            <person name="Beck B.J."/>
            <person name="De Vos P."/>
            <person name="Vandamme P."/>
            <person name="Eisen J.A."/>
            <person name="Garrity G."/>
            <person name="Hugenholtz P."/>
            <person name="Kyrpides N.C."/>
        </authorList>
    </citation>
    <scope>NUCLEOTIDE SEQUENCE [LARGE SCALE GENOMIC DNA]</scope>
    <source>
        <strain evidence="9 10">RF6</strain>
    </source>
</reference>
<keyword evidence="10" id="KW-1185">Reference proteome</keyword>